<evidence type="ECO:0000256" key="2">
    <source>
        <dbReference type="ARBA" id="ARBA00009936"/>
    </source>
</evidence>
<dbReference type="PANTHER" id="PTHR13302">
    <property type="entry name" value="CONSERVED OLIGOMERIC GOLGI COMPLEX COMPONENT 3"/>
    <property type="match status" value="1"/>
</dbReference>
<evidence type="ECO:0000256" key="3">
    <source>
        <dbReference type="ARBA" id="ARBA00020976"/>
    </source>
</evidence>
<evidence type="ECO:0000256" key="5">
    <source>
        <dbReference type="ARBA" id="ARBA00022927"/>
    </source>
</evidence>
<comment type="subcellular location">
    <subcellularLocation>
        <location evidence="1">Golgi apparatus membrane</location>
        <topology evidence="1">Peripheral membrane protein</topology>
    </subcellularLocation>
</comment>
<dbReference type="EMBL" id="CAJPIN010004282">
    <property type="protein sequence ID" value="CAG2056744.1"/>
    <property type="molecule type" value="Genomic_DNA"/>
</dbReference>
<accession>A0ABN7NPJ6</accession>
<dbReference type="PANTHER" id="PTHR13302:SF8">
    <property type="entry name" value="CONSERVED OLIGOMERIC GOLGI COMPLEX SUBUNIT 3"/>
    <property type="match status" value="1"/>
</dbReference>
<dbReference type="InterPro" id="IPR048320">
    <property type="entry name" value="COG3_N"/>
</dbReference>
<keyword evidence="5" id="KW-0653">Protein transport</keyword>
<dbReference type="Proteomes" id="UP001153148">
    <property type="component" value="Unassembled WGS sequence"/>
</dbReference>
<keyword evidence="7" id="KW-0472">Membrane</keyword>
<evidence type="ECO:0000256" key="6">
    <source>
        <dbReference type="ARBA" id="ARBA00023034"/>
    </source>
</evidence>
<proteinExistence type="inferred from homology"/>
<keyword evidence="12" id="KW-1185">Reference proteome</keyword>
<dbReference type="Pfam" id="PF04136">
    <property type="entry name" value="COG3_N"/>
    <property type="match status" value="1"/>
</dbReference>
<dbReference type="Pfam" id="PF20671">
    <property type="entry name" value="COG3_C"/>
    <property type="match status" value="1"/>
</dbReference>
<dbReference type="InterPro" id="IPR048685">
    <property type="entry name" value="COG3_C"/>
</dbReference>
<comment type="similarity">
    <text evidence="2">Belongs to the COG3 family.</text>
</comment>
<dbReference type="InterPro" id="IPR007265">
    <property type="entry name" value="COG_su3"/>
</dbReference>
<comment type="caution">
    <text evidence="11">The sequence shown here is derived from an EMBL/GenBank/DDBJ whole genome shotgun (WGS) entry which is preliminary data.</text>
</comment>
<evidence type="ECO:0000259" key="10">
    <source>
        <dbReference type="Pfam" id="PF20671"/>
    </source>
</evidence>
<evidence type="ECO:0000259" key="9">
    <source>
        <dbReference type="Pfam" id="PF04136"/>
    </source>
</evidence>
<evidence type="ECO:0000256" key="1">
    <source>
        <dbReference type="ARBA" id="ARBA00004395"/>
    </source>
</evidence>
<keyword evidence="6" id="KW-0333">Golgi apparatus</keyword>
<evidence type="ECO:0000256" key="7">
    <source>
        <dbReference type="ARBA" id="ARBA00023136"/>
    </source>
</evidence>
<sequence>MLILNLTSIIVKEKQSVLPRPFETPTSLLSGMELKTIQNKLLRWEQPDAPLAPLSNSQRDAVLELSEEVSDLALCKDLPLGKEVSRPSEGGPLSLSLPIGFEELHQGKFQISSSQQFLEWYSAMEEELLKEEDVVFEDYATQLAERRKECAGLLQNVEVALADLSRLTEQYQIVSDSTSSLHQVSQQLLADQTKLMEVYDETSQRLRYFTALDELSQRLTSSTLSVYSEVFVEILDRLDECMDYIHKNDSWKESSTYLVKFHHCLSRATAMVRSYVMEVIDRATEQVLAQPGTPQDRDTSLTLCYGKFQASAPRVKTVVGHIENRVEKNSDYETLLSDCHQAYFSRREQLLSSSVTSAITELGRSHHGDHCSLVRSGCAFMVHMCQDEHQLFYHFFGRPTPHLVTYLERLCTILYDVLRPYIIHINHLETLAEVCSILRLEMLEEHVHNNPEKLEAFGHVAWQMLQDSQERLVFRAHCYFESDILQYQPSPGDLAYPEKLEMMESIAQSMQEQTALARSESRSSLLSVGSATSLEVARINDSTRSIADQPRSRTGNSPADLHGMWYPTVRRTLVCLSRLYRCVDRPIFQGLSQEALNMCILSVASAAQTINARKTPVDGELFQIKHLLILREQIAPFQVDFTIKEMSLDFSKVKTAAFSLIHKRKRLFSLGTNNAILEFLLEGTPQVKEQLVDSRKEVDKQLKASCEAFIAHATHLLASPILGFLEKAQVFLNMSADVKAGGIMLAQQPFASPSVLNVVIQETRHLIKSKLPSVQRSMQLYLANRETEFILFRPIKNNVVGAFVQLQLVLSAGGYSSDDLLLIGCPTPEQATILLSSASLLSERQSGVENNTPAIAALQEVPAT</sequence>
<reference evidence="11" key="1">
    <citation type="submission" date="2021-03" db="EMBL/GenBank/DDBJ databases">
        <authorList>
            <person name="Tran Van P."/>
        </authorList>
    </citation>
    <scope>NUCLEOTIDE SEQUENCE</scope>
</reference>
<dbReference type="InterPro" id="IPR016159">
    <property type="entry name" value="Cullin_repeat-like_dom_sf"/>
</dbReference>
<evidence type="ECO:0000256" key="8">
    <source>
        <dbReference type="ARBA" id="ARBA00031339"/>
    </source>
</evidence>
<evidence type="ECO:0000313" key="11">
    <source>
        <dbReference type="EMBL" id="CAG2056744.1"/>
    </source>
</evidence>
<feature type="domain" description="Conserved oligomeric Golgi complex subunit 3 N-terminal" evidence="9">
    <location>
        <begin position="139"/>
        <end position="281"/>
    </location>
</feature>
<organism evidence="11 12">
    <name type="scientific">Timema podura</name>
    <name type="common">Walking stick</name>
    <dbReference type="NCBI Taxonomy" id="61482"/>
    <lineage>
        <taxon>Eukaryota</taxon>
        <taxon>Metazoa</taxon>
        <taxon>Ecdysozoa</taxon>
        <taxon>Arthropoda</taxon>
        <taxon>Hexapoda</taxon>
        <taxon>Insecta</taxon>
        <taxon>Pterygota</taxon>
        <taxon>Neoptera</taxon>
        <taxon>Polyneoptera</taxon>
        <taxon>Phasmatodea</taxon>
        <taxon>Timematodea</taxon>
        <taxon>Timematoidea</taxon>
        <taxon>Timematidae</taxon>
        <taxon>Timema</taxon>
    </lineage>
</organism>
<evidence type="ECO:0000313" key="12">
    <source>
        <dbReference type="Proteomes" id="UP001153148"/>
    </source>
</evidence>
<keyword evidence="4" id="KW-0813">Transport</keyword>
<gene>
    <name evidence="11" type="ORF">TPAB3V08_LOCUS3728</name>
</gene>
<feature type="domain" description="Conserved oligomeric Golgi complex subunit 3 C-terminal" evidence="10">
    <location>
        <begin position="302"/>
        <end position="653"/>
    </location>
</feature>
<dbReference type="SUPFAM" id="SSF74788">
    <property type="entry name" value="Cullin repeat-like"/>
    <property type="match status" value="1"/>
</dbReference>
<name>A0ABN7NPJ6_TIMPD</name>
<evidence type="ECO:0000256" key="4">
    <source>
        <dbReference type="ARBA" id="ARBA00022448"/>
    </source>
</evidence>
<protein>
    <recommendedName>
        <fullName evidence="3">Conserved oligomeric Golgi complex subunit 3</fullName>
    </recommendedName>
    <alternativeName>
        <fullName evidence="8">Component of oligomeric Golgi complex 3</fullName>
    </alternativeName>
</protein>